<dbReference type="AlphaFoldDB" id="A0A5C6W259"/>
<comment type="caution">
    <text evidence="2">The sequence shown here is derived from an EMBL/GenBank/DDBJ whole genome shotgun (WGS) entry which is preliminary data.</text>
</comment>
<gene>
    <name evidence="2" type="ORF">FS935_08875</name>
</gene>
<dbReference type="OrthoDB" id="9759607at2"/>
<organism evidence="2 3">
    <name type="scientific">Metabacillus litoralis</name>
    <dbReference type="NCBI Taxonomy" id="152268"/>
    <lineage>
        <taxon>Bacteria</taxon>
        <taxon>Bacillati</taxon>
        <taxon>Bacillota</taxon>
        <taxon>Bacilli</taxon>
        <taxon>Bacillales</taxon>
        <taxon>Bacillaceae</taxon>
        <taxon>Metabacillus</taxon>
    </lineage>
</organism>
<protein>
    <submittedName>
        <fullName evidence="2">EAL domain-containing protein</fullName>
    </submittedName>
</protein>
<keyword evidence="3" id="KW-1185">Reference proteome</keyword>
<evidence type="ECO:0000259" key="1">
    <source>
        <dbReference type="PROSITE" id="PS50883"/>
    </source>
</evidence>
<dbReference type="PROSITE" id="PS50883">
    <property type="entry name" value="EAL"/>
    <property type="match status" value="1"/>
</dbReference>
<dbReference type="Proteomes" id="UP000321363">
    <property type="component" value="Unassembled WGS sequence"/>
</dbReference>
<dbReference type="SUPFAM" id="SSF141868">
    <property type="entry name" value="EAL domain-like"/>
    <property type="match status" value="1"/>
</dbReference>
<sequence>MAEGVETEEQLHYLCDLHCNEVQGFLLSPPVPKEKMDLLLNEELLYYMTKTVS</sequence>
<accession>A0A5C6W259</accession>
<evidence type="ECO:0000313" key="3">
    <source>
        <dbReference type="Proteomes" id="UP000321363"/>
    </source>
</evidence>
<dbReference type="InterPro" id="IPR035919">
    <property type="entry name" value="EAL_sf"/>
</dbReference>
<evidence type="ECO:0000313" key="2">
    <source>
        <dbReference type="EMBL" id="TXC91010.1"/>
    </source>
</evidence>
<name>A0A5C6W259_9BACI</name>
<feature type="domain" description="EAL" evidence="1">
    <location>
        <begin position="1"/>
        <end position="44"/>
    </location>
</feature>
<dbReference type="EMBL" id="VOQF01000005">
    <property type="protein sequence ID" value="TXC91010.1"/>
    <property type="molecule type" value="Genomic_DNA"/>
</dbReference>
<dbReference type="Gene3D" id="3.20.20.450">
    <property type="entry name" value="EAL domain"/>
    <property type="match status" value="1"/>
</dbReference>
<dbReference type="InterPro" id="IPR001633">
    <property type="entry name" value="EAL_dom"/>
</dbReference>
<proteinExistence type="predicted"/>
<reference evidence="2 3" key="1">
    <citation type="journal article" date="2005" name="Int. J. Syst. Evol. Microbiol.">
        <title>Bacillus litoralis sp. nov., isolated from a tidal flat of the Yellow Sea in Korea.</title>
        <authorList>
            <person name="Yoon J.H."/>
            <person name="Oh T.K."/>
        </authorList>
    </citation>
    <scope>NUCLEOTIDE SEQUENCE [LARGE SCALE GENOMIC DNA]</scope>
    <source>
        <strain evidence="2 3">SW-211</strain>
    </source>
</reference>